<evidence type="ECO:0000313" key="1">
    <source>
        <dbReference type="EMBL" id="BDD52006.1"/>
    </source>
</evidence>
<dbReference type="RefSeq" id="WP_108701651.1">
    <property type="nucleotide sequence ID" value="NZ_AP025334.1"/>
</dbReference>
<organism evidence="1 2">
    <name type="scientific">Phytobacter diazotrophicus</name>
    <dbReference type="NCBI Taxonomy" id="395631"/>
    <lineage>
        <taxon>Bacteria</taxon>
        <taxon>Pseudomonadati</taxon>
        <taxon>Pseudomonadota</taxon>
        <taxon>Gammaproteobacteria</taxon>
        <taxon>Enterobacterales</taxon>
        <taxon>Enterobacteriaceae</taxon>
        <taxon>Phytobacter</taxon>
    </lineage>
</organism>
<evidence type="ECO:0000313" key="2">
    <source>
        <dbReference type="Proteomes" id="UP001320460"/>
    </source>
</evidence>
<dbReference type="Proteomes" id="UP001320460">
    <property type="component" value="Chromosome"/>
</dbReference>
<keyword evidence="2" id="KW-1185">Reference proteome</keyword>
<reference evidence="1 2" key="1">
    <citation type="submission" date="2021-12" db="EMBL/GenBank/DDBJ databases">
        <title>Complete genome sequence of Phytobacter diazotrophicus TA9734.</title>
        <authorList>
            <person name="Kubota H."/>
            <person name="Nakayama Y."/>
            <person name="Ariyoshi T."/>
        </authorList>
    </citation>
    <scope>NUCLEOTIDE SEQUENCE [LARGE SCALE GENOMIC DNA]</scope>
    <source>
        <strain evidence="1 2">TA9734</strain>
    </source>
</reference>
<gene>
    <name evidence="1" type="ORF">PDTA9734_34930</name>
</gene>
<accession>A0ABN6LSA7</accession>
<sequence>MKIRAMFRGNIALNEKIKQIKNRLTTRYPVFVGLPAGSGNDEQGTSLVAIGAMLEFGSTENNIPQYSFLRLPLRQNIGNIQAHFRSLSPKVSRGEITASAMFRQIGQEVAGYCKAAVPSDIVPTNTSPFTVSRIGIGVLKQAITYVLED</sequence>
<proteinExistence type="predicted"/>
<name>A0ABN6LSA7_9ENTR</name>
<protein>
    <submittedName>
        <fullName evidence="1">Uncharacterized protein</fullName>
    </submittedName>
</protein>
<dbReference type="EMBL" id="AP025334">
    <property type="protein sequence ID" value="BDD52006.1"/>
    <property type="molecule type" value="Genomic_DNA"/>
</dbReference>